<keyword evidence="4" id="KW-1185">Reference proteome</keyword>
<feature type="domain" description="Neurotransmitter-gated ion-channel transmembrane" evidence="2">
    <location>
        <begin position="2"/>
        <end position="58"/>
    </location>
</feature>
<evidence type="ECO:0000259" key="2">
    <source>
        <dbReference type="Pfam" id="PF02932"/>
    </source>
</evidence>
<dbReference type="InterPro" id="IPR036719">
    <property type="entry name" value="Neuro-gated_channel_TM_sf"/>
</dbReference>
<evidence type="ECO:0000256" key="1">
    <source>
        <dbReference type="SAM" id="Phobius"/>
    </source>
</evidence>
<feature type="transmembrane region" description="Helical" evidence="1">
    <location>
        <begin position="32"/>
        <end position="54"/>
    </location>
</feature>
<reference evidence="3 4" key="1">
    <citation type="submission" date="2024-08" db="EMBL/GenBank/DDBJ databases">
        <title>Gnathostoma spinigerum genome.</title>
        <authorList>
            <person name="Gonzalez-Bertolin B."/>
            <person name="Monzon S."/>
            <person name="Zaballos A."/>
            <person name="Jimenez P."/>
            <person name="Dekumyoy P."/>
            <person name="Varona S."/>
            <person name="Cuesta I."/>
            <person name="Sumanam S."/>
            <person name="Adisakwattana P."/>
            <person name="Gasser R.B."/>
            <person name="Hernandez-Gonzalez A."/>
            <person name="Young N.D."/>
            <person name="Perteguer M.J."/>
        </authorList>
    </citation>
    <scope>NUCLEOTIDE SEQUENCE [LARGE SCALE GENOMIC DNA]</scope>
    <source>
        <strain evidence="3">AL3</strain>
        <tissue evidence="3">Liver</tissue>
    </source>
</reference>
<dbReference type="SUPFAM" id="SSF90112">
    <property type="entry name" value="Neurotransmitter-gated ion-channel transmembrane pore"/>
    <property type="match status" value="1"/>
</dbReference>
<organism evidence="3 4">
    <name type="scientific">Gnathostoma spinigerum</name>
    <dbReference type="NCBI Taxonomy" id="75299"/>
    <lineage>
        <taxon>Eukaryota</taxon>
        <taxon>Metazoa</taxon>
        <taxon>Ecdysozoa</taxon>
        <taxon>Nematoda</taxon>
        <taxon>Chromadorea</taxon>
        <taxon>Rhabditida</taxon>
        <taxon>Spirurina</taxon>
        <taxon>Gnathostomatomorpha</taxon>
        <taxon>Gnathostomatoidea</taxon>
        <taxon>Gnathostomatidae</taxon>
        <taxon>Gnathostoma</taxon>
    </lineage>
</organism>
<dbReference type="AlphaFoldDB" id="A0ABD6F087"/>
<dbReference type="GO" id="GO:0005230">
    <property type="term" value="F:extracellular ligand-gated monoatomic ion channel activity"/>
    <property type="evidence" value="ECO:0007669"/>
    <property type="project" value="UniProtKB-ARBA"/>
</dbReference>
<evidence type="ECO:0000313" key="3">
    <source>
        <dbReference type="EMBL" id="MFH4982903.1"/>
    </source>
</evidence>
<protein>
    <recommendedName>
        <fullName evidence="2">Neurotransmitter-gated ion-channel transmembrane domain-containing protein</fullName>
    </recommendedName>
</protein>
<dbReference type="InterPro" id="IPR006028">
    <property type="entry name" value="GABAA/Glycine_rcpt"/>
</dbReference>
<name>A0ABD6F087_9BILA</name>
<keyword evidence="1" id="KW-0472">Membrane</keyword>
<dbReference type="Gene3D" id="1.20.58.390">
    <property type="entry name" value="Neurotransmitter-gated ion-channel transmembrane domain"/>
    <property type="match status" value="1"/>
</dbReference>
<sequence length="110" mass="12437">MLGINSLLGLTFQFGSVVSNLPKTSDVKAIDVWIISSMAFIFASMIELAVVGYLSKNESSMTIRCNCSLICRSCTIWTADRVDKLSARVFPICFAIFNVWYWFFFLGRIK</sequence>
<keyword evidence="1" id="KW-1133">Transmembrane helix</keyword>
<accession>A0ABD6F087</accession>
<evidence type="ECO:0000313" key="4">
    <source>
        <dbReference type="Proteomes" id="UP001608902"/>
    </source>
</evidence>
<proteinExistence type="predicted"/>
<dbReference type="EMBL" id="JBGFUD010010429">
    <property type="protein sequence ID" value="MFH4982903.1"/>
    <property type="molecule type" value="Genomic_DNA"/>
</dbReference>
<dbReference type="InterPro" id="IPR038050">
    <property type="entry name" value="Neuro_actylchol_rec"/>
</dbReference>
<gene>
    <name evidence="3" type="ORF">AB6A40_009612</name>
</gene>
<comment type="caution">
    <text evidence="3">The sequence shown here is derived from an EMBL/GenBank/DDBJ whole genome shotgun (WGS) entry which is preliminary data.</text>
</comment>
<dbReference type="InterPro" id="IPR006029">
    <property type="entry name" value="Neurotrans-gated_channel_TM"/>
</dbReference>
<dbReference type="PRINTS" id="PR00253">
    <property type="entry name" value="GABAARECEPTR"/>
</dbReference>
<feature type="transmembrane region" description="Helical" evidence="1">
    <location>
        <begin position="89"/>
        <end position="109"/>
    </location>
</feature>
<dbReference type="Pfam" id="PF02932">
    <property type="entry name" value="Neur_chan_memb"/>
    <property type="match status" value="1"/>
</dbReference>
<keyword evidence="1" id="KW-0812">Transmembrane</keyword>
<dbReference type="Proteomes" id="UP001608902">
    <property type="component" value="Unassembled WGS sequence"/>
</dbReference>